<dbReference type="GO" id="GO:0015074">
    <property type="term" value="P:DNA integration"/>
    <property type="evidence" value="ECO:0007669"/>
    <property type="project" value="InterPro"/>
</dbReference>
<organism evidence="3 4">
    <name type="scientific">Trinickia violacea</name>
    <dbReference type="NCBI Taxonomy" id="2571746"/>
    <lineage>
        <taxon>Bacteria</taxon>
        <taxon>Pseudomonadati</taxon>
        <taxon>Pseudomonadota</taxon>
        <taxon>Betaproteobacteria</taxon>
        <taxon>Burkholderiales</taxon>
        <taxon>Burkholderiaceae</taxon>
        <taxon>Trinickia</taxon>
    </lineage>
</organism>
<dbReference type="RefSeq" id="WP_137331927.1">
    <property type="nucleotide sequence ID" value="NZ_CP040077.1"/>
</dbReference>
<reference evidence="3 4" key="1">
    <citation type="submission" date="2019-05" db="EMBL/GenBank/DDBJ databases">
        <title>Burkholderia sp. DHOD12, isolated from subtropical forest soil.</title>
        <authorList>
            <person name="Gao Z.-H."/>
            <person name="Qiu L.-H."/>
        </authorList>
    </citation>
    <scope>NUCLEOTIDE SEQUENCE [LARGE SCALE GENOMIC DNA]</scope>
    <source>
        <strain evidence="3 4">DHOD12</strain>
    </source>
</reference>
<dbReference type="EMBL" id="CP040077">
    <property type="protein sequence ID" value="QCP49096.1"/>
    <property type="molecule type" value="Genomic_DNA"/>
</dbReference>
<dbReference type="Proteomes" id="UP000298656">
    <property type="component" value="Chromosome 1"/>
</dbReference>
<feature type="compositionally biased region" description="Basic and acidic residues" evidence="1">
    <location>
        <begin position="792"/>
        <end position="808"/>
    </location>
</feature>
<dbReference type="InterPro" id="IPR001584">
    <property type="entry name" value="Integrase_cat-core"/>
</dbReference>
<dbReference type="AlphaFoldDB" id="A0A4P8ILG2"/>
<feature type="region of interest" description="Disordered" evidence="1">
    <location>
        <begin position="721"/>
        <end position="808"/>
    </location>
</feature>
<sequence length="808" mass="91292">MPVKANSVTDLAVGDVVKERNGTRIYIVLKTGAGQRWTHLIDIEHEAKSAASRHAQPFKLKTDEVLLRLSSNVEAELALEKLEQLPVVVSQRRNLPPFVYTRRAEKYRGIAQDPTQSDGWKLIAALLTFDQPVREDGSPALPSIHGDAFEEMLHRETRAKRIARFREVVKVSASKVYRTFRRFCQQGMTPDAAADDYDRCGGRGKQRKWKNHPGRKATRRTYSASARSKEVNRLLQLAADYYHSFEYAKGKRSQKTMDIALEWVRAKFLCDRVVYNEKKEMVELELDRRIVLTRRQLQYYIYQNYTYEERRIHQIGLKNYLLRERPLTGKLRNSRGPGEQYHIDATILDIYLVGRILRTRVIGRPVLYLVIDDWSAMVVGFYVTFDPPSWNGAMMALVNAISPKVEFCRSLGVEITENQWSAHRLCEVLYADQGEVSSVHQAHPLIGVFRVEVKNAPAYRPDLRSVMELRFRIIPAIWNSLLPGIVEKESFARGCEHPAYHAALNIQEIRRVVLFAVLSYNRHVIAGYPTPPEMVDAGHAPTPLNLWSYGIGVNGYGRHIGVADFRSKVIPSATVPIDGYGILHNGLHYECPTLSLVERQAMHRSKNKRDSSVEICYDSADNSSIELLGLGTPISCPLIEGERDDFTGLTHQELAIYRDLNATNVGMALEAGEAHRAMTTYNIAKIGRDAVAETKSALIASGMTRPDIDCMDETRQMERCVDGNPRSVSGSRGKRSKRECNPLKSFCGRSSDVSATSVDGRRETYDEEGDVNQKPVRESDAPIGGGAQLSTKELREQRARELIDSSDD</sequence>
<proteinExistence type="predicted"/>
<evidence type="ECO:0000313" key="4">
    <source>
        <dbReference type="Proteomes" id="UP000298656"/>
    </source>
</evidence>
<evidence type="ECO:0000259" key="2">
    <source>
        <dbReference type="PROSITE" id="PS50994"/>
    </source>
</evidence>
<dbReference type="InterPro" id="IPR036397">
    <property type="entry name" value="RNaseH_sf"/>
</dbReference>
<evidence type="ECO:0000256" key="1">
    <source>
        <dbReference type="SAM" id="MobiDB-lite"/>
    </source>
</evidence>
<dbReference type="KEGG" id="tvl:FAZ95_07840"/>
<gene>
    <name evidence="3" type="ORF">FAZ95_07840</name>
</gene>
<feature type="domain" description="Integrase catalytic" evidence="2">
    <location>
        <begin position="333"/>
        <end position="549"/>
    </location>
</feature>
<name>A0A4P8ILG2_9BURK</name>
<keyword evidence="4" id="KW-1185">Reference proteome</keyword>
<protein>
    <submittedName>
        <fullName evidence="3">DDE-type integrase/transposase/recombinase</fullName>
    </submittedName>
</protein>
<dbReference type="OrthoDB" id="5439087at2"/>
<dbReference type="PROSITE" id="PS50994">
    <property type="entry name" value="INTEGRASE"/>
    <property type="match status" value="1"/>
</dbReference>
<dbReference type="GO" id="GO:0003676">
    <property type="term" value="F:nucleic acid binding"/>
    <property type="evidence" value="ECO:0007669"/>
    <property type="project" value="InterPro"/>
</dbReference>
<evidence type="ECO:0000313" key="3">
    <source>
        <dbReference type="EMBL" id="QCP49096.1"/>
    </source>
</evidence>
<accession>A0A4P8ILG2</accession>
<dbReference type="Gene3D" id="3.30.420.10">
    <property type="entry name" value="Ribonuclease H-like superfamily/Ribonuclease H"/>
    <property type="match status" value="1"/>
</dbReference>